<name>A0A497U8C1_9FLAO</name>
<sequence length="58" mass="6736">MDNHITITTTNGKRCLIFIDKITHICEDENGKAIIYFGSEKVICKESYSEIMHEIKFL</sequence>
<dbReference type="EMBL" id="PJND01000009">
    <property type="protein sequence ID" value="PKW20513.1"/>
    <property type="molecule type" value="Genomic_DNA"/>
</dbReference>
<dbReference type="EMBL" id="RCCB01000013">
    <property type="protein sequence ID" value="RLJ23956.1"/>
    <property type="molecule type" value="Genomic_DNA"/>
</dbReference>
<keyword evidence="3" id="KW-1185">Reference proteome</keyword>
<gene>
    <name evidence="1" type="ORF">B0G92_2659</name>
    <name evidence="2" type="ORF">CLV50_2669</name>
</gene>
<reference evidence="2 4" key="2">
    <citation type="submission" date="2018-10" db="EMBL/GenBank/DDBJ databases">
        <title>Genomic Encyclopedia of Archaeal and Bacterial Type Strains, Phase II (KMG-II): from individual species to whole genera.</title>
        <authorList>
            <person name="Goeker M."/>
        </authorList>
    </citation>
    <scope>NUCLEOTIDE SEQUENCE [LARGE SCALE GENOMIC DNA]</scope>
    <source>
        <strain evidence="2 4">DSM 21886</strain>
    </source>
</reference>
<dbReference type="Proteomes" id="UP000233767">
    <property type="component" value="Unassembled WGS sequence"/>
</dbReference>
<evidence type="ECO:0000313" key="1">
    <source>
        <dbReference type="EMBL" id="PKW20513.1"/>
    </source>
</evidence>
<evidence type="ECO:0000313" key="4">
    <source>
        <dbReference type="Proteomes" id="UP000275027"/>
    </source>
</evidence>
<proteinExistence type="predicted"/>
<dbReference type="AlphaFoldDB" id="A0A497U8C1"/>
<organism evidence="2 4">
    <name type="scientific">Flavobacterium lindanitolerans</name>
    <dbReference type="NCBI Taxonomy" id="428988"/>
    <lineage>
        <taxon>Bacteria</taxon>
        <taxon>Pseudomonadati</taxon>
        <taxon>Bacteroidota</taxon>
        <taxon>Flavobacteriia</taxon>
        <taxon>Flavobacteriales</taxon>
        <taxon>Flavobacteriaceae</taxon>
        <taxon>Flavobacterium</taxon>
    </lineage>
</organism>
<evidence type="ECO:0000313" key="3">
    <source>
        <dbReference type="Proteomes" id="UP000233767"/>
    </source>
</evidence>
<comment type="caution">
    <text evidence="2">The sequence shown here is derived from an EMBL/GenBank/DDBJ whole genome shotgun (WGS) entry which is preliminary data.</text>
</comment>
<dbReference type="RefSeq" id="WP_180326446.1">
    <property type="nucleotide sequence ID" value="NZ_PJND01000009.1"/>
</dbReference>
<evidence type="ECO:0000313" key="2">
    <source>
        <dbReference type="EMBL" id="RLJ23956.1"/>
    </source>
</evidence>
<protein>
    <submittedName>
        <fullName evidence="2">Uncharacterized protein</fullName>
    </submittedName>
</protein>
<reference evidence="1 3" key="1">
    <citation type="submission" date="2017-12" db="EMBL/GenBank/DDBJ databases">
        <title>Genomic Encyclopedia of Type Strains, Phase III (KMG-III): the genomes of soil and plant-associated and newly described type strains.</title>
        <authorList>
            <person name="Whitman W."/>
        </authorList>
    </citation>
    <scope>NUCLEOTIDE SEQUENCE [LARGE SCALE GENOMIC DNA]</scope>
    <source>
        <strain evidence="1 3">IP-10</strain>
    </source>
</reference>
<accession>A0A497U8C1</accession>
<dbReference type="Proteomes" id="UP000275027">
    <property type="component" value="Unassembled WGS sequence"/>
</dbReference>